<feature type="compositionally biased region" description="Basic and acidic residues" evidence="1">
    <location>
        <begin position="901"/>
        <end position="911"/>
    </location>
</feature>
<feature type="region of interest" description="Disordered" evidence="1">
    <location>
        <begin position="639"/>
        <end position="663"/>
    </location>
</feature>
<name>A0A1D1UVB8_RAMVA</name>
<evidence type="ECO:0000313" key="3">
    <source>
        <dbReference type="Proteomes" id="UP000186922"/>
    </source>
</evidence>
<protein>
    <recommendedName>
        <fullName evidence="4">DUF3504 domain-containing protein</fullName>
    </recommendedName>
</protein>
<accession>A0A1D1UVB8</accession>
<reference evidence="2 3" key="1">
    <citation type="journal article" date="2016" name="Nat. Commun.">
        <title>Extremotolerant tardigrade genome and improved radiotolerance of human cultured cells by tardigrade-unique protein.</title>
        <authorList>
            <person name="Hashimoto T."/>
            <person name="Horikawa D.D."/>
            <person name="Saito Y."/>
            <person name="Kuwahara H."/>
            <person name="Kozuka-Hata H."/>
            <person name="Shin-I T."/>
            <person name="Minakuchi Y."/>
            <person name="Ohishi K."/>
            <person name="Motoyama A."/>
            <person name="Aizu T."/>
            <person name="Enomoto A."/>
            <person name="Kondo K."/>
            <person name="Tanaka S."/>
            <person name="Hara Y."/>
            <person name="Koshikawa S."/>
            <person name="Sagara H."/>
            <person name="Miura T."/>
            <person name="Yokobori S."/>
            <person name="Miyagawa K."/>
            <person name="Suzuki Y."/>
            <person name="Kubo T."/>
            <person name="Oyama M."/>
            <person name="Kohara Y."/>
            <person name="Fujiyama A."/>
            <person name="Arakawa K."/>
            <person name="Katayama T."/>
            <person name="Toyoda A."/>
            <person name="Kunieda T."/>
        </authorList>
    </citation>
    <scope>NUCLEOTIDE SEQUENCE [LARGE SCALE GENOMIC DNA]</scope>
    <source>
        <strain evidence="2 3">YOKOZUNA-1</strain>
    </source>
</reference>
<feature type="region of interest" description="Disordered" evidence="1">
    <location>
        <begin position="594"/>
        <end position="616"/>
    </location>
</feature>
<dbReference type="PANTHER" id="PTHR21446:SF6">
    <property type="entry name" value="MITOCHONDRIAL ANTIVIRAL-SIGNALING PROTEIN"/>
    <property type="match status" value="1"/>
</dbReference>
<dbReference type="STRING" id="947166.A0A1D1UVB8"/>
<gene>
    <name evidence="2" type="primary">RvY_05518-1</name>
    <name evidence="2" type="synonym">RvY_05518.1</name>
    <name evidence="2" type="ORF">RvY_05518</name>
</gene>
<sequence length="996" mass="112324">MDLQNDRMVCLDSLEMGGLKDHRPTISPSGPGSVSGGATAESTRRSQLHSQSSGADDDTNPLFISAVRIFLDFVREKHSIANPEKTCGLEDLILYLAEFQEEAKTKKGERYSPSTIRVIRYSLNRVIALGKNQQEMRPYPTQSNGCRRKRKFEENLNDHVDLSNLSDDHSLDRSFGESLALHQLPSNSSSIKLPERDYRGFTDHSSRFPRLNRAGTATMTKDNFEPFPETTQSVLQGVKTFRNWLNNQGFSPVFEICSPQQLNDQLVSFYRFARNDMRSECTRSSLQSFRFSISHYLKKQAGIDIQKDPDFETSREAYRLALENLTTYTGLEIKRQTFESTFSQNFSGTEWLGIPVDCIKTIYRSGTLSTDSALSLQRKVWFELTIFFRGIPCCPDQAFWTKNTFKVFSDGQGIKYVELNPDMYSRYGHVITRVSQEAGRIMVQRTGSPFCPVASFEMYLAALSPTCESLFPSVLGADKIISESDRMFTLYSDKPVGPAVLSRMMETVASGAKLLYRFSCLSVAETDHVAWMRALTALEIEHRCQAMVAPPENLCRLKSSSECPNHRECNRKSVIHTMDREECDSEACSARTYSQQRPRISEHSEPSLPFLPSGSMQYDTTNGNRFSWKKKLKMALKDNLHSSQSDLSDGSSGAESPVRRSRPHDFDHVFFENDTITNGSPVPIQLAPVKLSLKVPSSSSGTCPDKTASCEFKDNQRDATSSSWTGSTKSEIDEVIKQELNSNSVTYRIEHPRRRAESTDTSTQATPEAPRPAVKRILDLYRKASPSLEMEHLEIQNGKFNEIPKHPGEARISDRQEGTSQPIIVVRPQITIISRGSGPIDGALLKQRIFESIAHSLENLEWHAEINDAVERLKENSLGTSSQHSSSVDLSSSPMSQSASFDKERDHKTKAPELSGSVLDSQVRFMLGSSSEEAHHSGCARHHSDYEYSDVQLEEPPKLHIDESDEKKDMMFDHEEGDHHHGSHRRKAFLPTRHFE</sequence>
<proteinExistence type="predicted"/>
<dbReference type="InterPro" id="IPR052787">
    <property type="entry name" value="MAVS"/>
</dbReference>
<dbReference type="AlphaFoldDB" id="A0A1D1UVB8"/>
<organism evidence="2 3">
    <name type="scientific">Ramazzottius varieornatus</name>
    <name type="common">Water bear</name>
    <name type="synonym">Tardigrade</name>
    <dbReference type="NCBI Taxonomy" id="947166"/>
    <lineage>
        <taxon>Eukaryota</taxon>
        <taxon>Metazoa</taxon>
        <taxon>Ecdysozoa</taxon>
        <taxon>Tardigrada</taxon>
        <taxon>Eutardigrada</taxon>
        <taxon>Parachela</taxon>
        <taxon>Hypsibioidea</taxon>
        <taxon>Ramazzottiidae</taxon>
        <taxon>Ramazzottius</taxon>
    </lineage>
</organism>
<feature type="region of interest" description="Disordered" evidence="1">
    <location>
        <begin position="696"/>
        <end position="729"/>
    </location>
</feature>
<keyword evidence="3" id="KW-1185">Reference proteome</keyword>
<feature type="compositionally biased region" description="Polar residues" evidence="1">
    <location>
        <begin position="718"/>
        <end position="729"/>
    </location>
</feature>
<dbReference type="OrthoDB" id="2434995at2759"/>
<feature type="region of interest" description="Disordered" evidence="1">
    <location>
        <begin position="749"/>
        <end position="771"/>
    </location>
</feature>
<feature type="compositionally biased region" description="Low complexity" evidence="1">
    <location>
        <begin position="881"/>
        <end position="898"/>
    </location>
</feature>
<feature type="region of interest" description="Disordered" evidence="1">
    <location>
        <begin position="19"/>
        <end position="57"/>
    </location>
</feature>
<evidence type="ECO:0000256" key="1">
    <source>
        <dbReference type="SAM" id="MobiDB-lite"/>
    </source>
</evidence>
<evidence type="ECO:0008006" key="4">
    <source>
        <dbReference type="Google" id="ProtNLM"/>
    </source>
</evidence>
<feature type="region of interest" description="Disordered" evidence="1">
    <location>
        <begin position="877"/>
        <end position="915"/>
    </location>
</feature>
<feature type="region of interest" description="Disordered" evidence="1">
    <location>
        <begin position="973"/>
        <end position="996"/>
    </location>
</feature>
<feature type="compositionally biased region" description="Low complexity" evidence="1">
    <location>
        <begin position="642"/>
        <end position="653"/>
    </location>
</feature>
<evidence type="ECO:0000313" key="2">
    <source>
        <dbReference type="EMBL" id="GAU93599.1"/>
    </source>
</evidence>
<dbReference type="PANTHER" id="PTHR21446">
    <property type="entry name" value="DUF3504 DOMAIN-CONTAINING PROTEIN"/>
    <property type="match status" value="1"/>
</dbReference>
<dbReference type="EMBL" id="BDGG01000002">
    <property type="protein sequence ID" value="GAU93599.1"/>
    <property type="molecule type" value="Genomic_DNA"/>
</dbReference>
<comment type="caution">
    <text evidence="2">The sequence shown here is derived from an EMBL/GenBank/DDBJ whole genome shotgun (WGS) entry which is preliminary data.</text>
</comment>
<dbReference type="Proteomes" id="UP000186922">
    <property type="component" value="Unassembled WGS sequence"/>
</dbReference>